<dbReference type="InterPro" id="IPR039913">
    <property type="entry name" value="RPAP1/Rba50"/>
</dbReference>
<dbReference type="AlphaFoldDB" id="A0A8K0G1S2"/>
<evidence type="ECO:0000259" key="1">
    <source>
        <dbReference type="Pfam" id="PF25766"/>
    </source>
</evidence>
<dbReference type="InterPro" id="IPR057989">
    <property type="entry name" value="TPR_RPAP1/MINIYO-like"/>
</dbReference>
<evidence type="ECO:0000313" key="3">
    <source>
        <dbReference type="Proteomes" id="UP000801492"/>
    </source>
</evidence>
<dbReference type="OrthoDB" id="348201at2759"/>
<gene>
    <name evidence="2" type="ORF">ILUMI_23567</name>
</gene>
<dbReference type="GO" id="GO:0006366">
    <property type="term" value="P:transcription by RNA polymerase II"/>
    <property type="evidence" value="ECO:0007669"/>
    <property type="project" value="InterPro"/>
</dbReference>
<feature type="domain" description="RPAP1/MINIYO-like TPR repeats" evidence="1">
    <location>
        <begin position="568"/>
        <end position="784"/>
    </location>
</feature>
<name>A0A8K0G1S2_IGNLU</name>
<dbReference type="Proteomes" id="UP000801492">
    <property type="component" value="Unassembled WGS sequence"/>
</dbReference>
<sequence length="786" mass="90392">MPFEQIFFILRFCLDDNTPAVLNASIKAIRNLFFYLVDETCLDNLLGFGLGITQPIIAVDNSETEDDNTVNDQQLAETNLVKCLARTDILNRIRYIINTVCPSMETIVYCLEILMRMARDSDFIVKLIVNCESLLENIVKNFVPAVFRLDNLDSAYGCPLQHAVKLVRILCSRSKEISERFVNRYKIMDSLMAYLSNEALSTNSNGLKLQIETLHLWCVITHYGFGFSMFKDLETVLWRMLDFHVHNTNVQPTTSYVIQGHVAALLNLLTEAVKQNYNMSTFIPLLNNIALNKWTTQFSLLEEFTCGKLQIITAFTRYLSQLFQSKYPSTPVELIEKSIMQMLDSKGFEVVTNNIKVGSNLLSHVETVKSGSNLKSVEAASWKAPDHIIPTIHTCSCLPFLNIFSECIVNCVDYQIKLNFLKHKNINKYLKQINKTQSYNLVDNWFTRLESQLIINVLKIAVAVQKDLDTALFYEIAVKCLSIFNPEQKESIQSILTNIVFSPQFYPCEARLQNLDINENNDLLRQALDNLDTIFHVYSNVLNLKMEPSTNLSVELCKGNVMPVDWIYSPIILLYSNQQQNKSDLSEEQQIFIVTNCLRWIYIYEMYFPALAKLINPTDRFCRIACTFLGSDTLFLNSEVHSLLETCLKHILASNEKNINFSKPIQGLNNFQDFYTQLLEQYQGVSYGDILFGNFILLPLIQRHDVKYRKILWSEYAGIVQIFNVAPEQLLCPVELFLNPPETDVSLLNCYRKAMVSGTIRKHSVFYKIADHHVQAFMNRKNVKKD</sequence>
<reference evidence="2" key="1">
    <citation type="submission" date="2019-08" db="EMBL/GenBank/DDBJ databases">
        <title>The genome of the North American firefly Photinus pyralis.</title>
        <authorList>
            <consortium name="Photinus pyralis genome working group"/>
            <person name="Fallon T.R."/>
            <person name="Sander Lower S.E."/>
            <person name="Weng J.-K."/>
        </authorList>
    </citation>
    <scope>NUCLEOTIDE SEQUENCE</scope>
    <source>
        <strain evidence="2">TRF0915ILg1</strain>
        <tissue evidence="2">Whole body</tissue>
    </source>
</reference>
<comment type="caution">
    <text evidence="2">The sequence shown here is derived from an EMBL/GenBank/DDBJ whole genome shotgun (WGS) entry which is preliminary data.</text>
</comment>
<proteinExistence type="predicted"/>
<dbReference type="PANTHER" id="PTHR21483:SF18">
    <property type="entry name" value="RNA POLYMERASE II-ASSOCIATED PROTEIN 1"/>
    <property type="match status" value="1"/>
</dbReference>
<evidence type="ECO:0000313" key="2">
    <source>
        <dbReference type="EMBL" id="KAF2882599.1"/>
    </source>
</evidence>
<dbReference type="Pfam" id="PF25766">
    <property type="entry name" value="TPR_RPAP1"/>
    <property type="match status" value="1"/>
</dbReference>
<keyword evidence="3" id="KW-1185">Reference proteome</keyword>
<dbReference type="PANTHER" id="PTHR21483">
    <property type="entry name" value="RNA POLYMERASE II-ASSOCIATED PROTEIN 1"/>
    <property type="match status" value="1"/>
</dbReference>
<protein>
    <recommendedName>
        <fullName evidence="1">RPAP1/MINIYO-like TPR repeats domain-containing protein</fullName>
    </recommendedName>
</protein>
<dbReference type="EMBL" id="VTPC01090603">
    <property type="protein sequence ID" value="KAF2882599.1"/>
    <property type="molecule type" value="Genomic_DNA"/>
</dbReference>
<accession>A0A8K0G1S2</accession>
<organism evidence="2 3">
    <name type="scientific">Ignelater luminosus</name>
    <name type="common">Cucubano</name>
    <name type="synonym">Pyrophorus luminosus</name>
    <dbReference type="NCBI Taxonomy" id="2038154"/>
    <lineage>
        <taxon>Eukaryota</taxon>
        <taxon>Metazoa</taxon>
        <taxon>Ecdysozoa</taxon>
        <taxon>Arthropoda</taxon>
        <taxon>Hexapoda</taxon>
        <taxon>Insecta</taxon>
        <taxon>Pterygota</taxon>
        <taxon>Neoptera</taxon>
        <taxon>Endopterygota</taxon>
        <taxon>Coleoptera</taxon>
        <taxon>Polyphaga</taxon>
        <taxon>Elateriformia</taxon>
        <taxon>Elateroidea</taxon>
        <taxon>Elateridae</taxon>
        <taxon>Agrypninae</taxon>
        <taxon>Pyrophorini</taxon>
        <taxon>Ignelater</taxon>
    </lineage>
</organism>